<dbReference type="GO" id="GO:0016787">
    <property type="term" value="F:hydrolase activity"/>
    <property type="evidence" value="ECO:0007669"/>
    <property type="project" value="UniProtKB-KW"/>
</dbReference>
<dbReference type="InterPro" id="IPR050266">
    <property type="entry name" value="AB_hydrolase_sf"/>
</dbReference>
<feature type="non-terminal residue" evidence="2">
    <location>
        <position position="87"/>
    </location>
</feature>
<keyword evidence="2" id="KW-0378">Hydrolase</keyword>
<name>A0ABW3MK93_9PSEU</name>
<sequence>MGERLRVQRGGSGDAVVLLLHGLGATGDVWQGVHEQLADGPCRWITPDLPGHGESARLDRYSFGHLTAALAPLLDDEEHVVILGHSL</sequence>
<dbReference type="InterPro" id="IPR029058">
    <property type="entry name" value="AB_hydrolase_fold"/>
</dbReference>
<dbReference type="EMBL" id="JBHTIS010003124">
    <property type="protein sequence ID" value="MFD1050831.1"/>
    <property type="molecule type" value="Genomic_DNA"/>
</dbReference>
<reference evidence="3" key="1">
    <citation type="journal article" date="2019" name="Int. J. Syst. Evol. Microbiol.">
        <title>The Global Catalogue of Microorganisms (GCM) 10K type strain sequencing project: providing services to taxonomists for standard genome sequencing and annotation.</title>
        <authorList>
            <consortium name="The Broad Institute Genomics Platform"/>
            <consortium name="The Broad Institute Genome Sequencing Center for Infectious Disease"/>
            <person name="Wu L."/>
            <person name="Ma J."/>
        </authorList>
    </citation>
    <scope>NUCLEOTIDE SEQUENCE [LARGE SCALE GENOMIC DNA]</scope>
    <source>
        <strain evidence="3">JCM 31486</strain>
    </source>
</reference>
<dbReference type="Proteomes" id="UP001597045">
    <property type="component" value="Unassembled WGS sequence"/>
</dbReference>
<comment type="caution">
    <text evidence="2">The sequence shown here is derived from an EMBL/GenBank/DDBJ whole genome shotgun (WGS) entry which is preliminary data.</text>
</comment>
<organism evidence="2 3">
    <name type="scientific">Kibdelosporangium lantanae</name>
    <dbReference type="NCBI Taxonomy" id="1497396"/>
    <lineage>
        <taxon>Bacteria</taxon>
        <taxon>Bacillati</taxon>
        <taxon>Actinomycetota</taxon>
        <taxon>Actinomycetes</taxon>
        <taxon>Pseudonocardiales</taxon>
        <taxon>Pseudonocardiaceae</taxon>
        <taxon>Kibdelosporangium</taxon>
    </lineage>
</organism>
<dbReference type="SUPFAM" id="SSF53474">
    <property type="entry name" value="alpha/beta-Hydrolases"/>
    <property type="match status" value="1"/>
</dbReference>
<dbReference type="Gene3D" id="3.40.50.1820">
    <property type="entry name" value="alpha/beta hydrolase"/>
    <property type="match status" value="1"/>
</dbReference>
<gene>
    <name evidence="2" type="ORF">ACFQ1S_37520</name>
</gene>
<dbReference type="PANTHER" id="PTHR43798:SF33">
    <property type="entry name" value="HYDROLASE, PUTATIVE (AFU_ORTHOLOGUE AFUA_2G14860)-RELATED"/>
    <property type="match status" value="1"/>
</dbReference>
<dbReference type="Pfam" id="PF12697">
    <property type="entry name" value="Abhydrolase_6"/>
    <property type="match status" value="1"/>
</dbReference>
<evidence type="ECO:0000259" key="1">
    <source>
        <dbReference type="Pfam" id="PF12697"/>
    </source>
</evidence>
<feature type="domain" description="AB hydrolase-1" evidence="1">
    <location>
        <begin position="17"/>
        <end position="87"/>
    </location>
</feature>
<evidence type="ECO:0000313" key="3">
    <source>
        <dbReference type="Proteomes" id="UP001597045"/>
    </source>
</evidence>
<accession>A0ABW3MK93</accession>
<keyword evidence="3" id="KW-1185">Reference proteome</keyword>
<evidence type="ECO:0000313" key="2">
    <source>
        <dbReference type="EMBL" id="MFD1050831.1"/>
    </source>
</evidence>
<dbReference type="PANTHER" id="PTHR43798">
    <property type="entry name" value="MONOACYLGLYCEROL LIPASE"/>
    <property type="match status" value="1"/>
</dbReference>
<dbReference type="InterPro" id="IPR000073">
    <property type="entry name" value="AB_hydrolase_1"/>
</dbReference>
<proteinExistence type="predicted"/>
<protein>
    <submittedName>
        <fullName evidence="2">Alpha/beta fold hydrolase</fullName>
    </submittedName>
</protein>